<dbReference type="AlphaFoldDB" id="A0A7W7RB90"/>
<evidence type="ECO:0000313" key="2">
    <source>
        <dbReference type="EMBL" id="MBB4928817.1"/>
    </source>
</evidence>
<evidence type="ECO:0000313" key="3">
    <source>
        <dbReference type="Proteomes" id="UP000540506"/>
    </source>
</evidence>
<organism evidence="2 3">
    <name type="scientific">Kitasatospora kifunensis</name>
    <name type="common">Streptomyces kifunensis</name>
    <dbReference type="NCBI Taxonomy" id="58351"/>
    <lineage>
        <taxon>Bacteria</taxon>
        <taxon>Bacillati</taxon>
        <taxon>Actinomycetota</taxon>
        <taxon>Actinomycetes</taxon>
        <taxon>Kitasatosporales</taxon>
        <taxon>Streptomycetaceae</taxon>
        <taxon>Kitasatospora</taxon>
    </lineage>
</organism>
<proteinExistence type="predicted"/>
<gene>
    <name evidence="2" type="ORF">FHR34_007914</name>
</gene>
<dbReference type="Proteomes" id="UP000540506">
    <property type="component" value="Unassembled WGS sequence"/>
</dbReference>
<feature type="transmembrane region" description="Helical" evidence="1">
    <location>
        <begin position="91"/>
        <end position="113"/>
    </location>
</feature>
<feature type="transmembrane region" description="Helical" evidence="1">
    <location>
        <begin position="12"/>
        <end position="34"/>
    </location>
</feature>
<evidence type="ECO:0000256" key="1">
    <source>
        <dbReference type="SAM" id="Phobius"/>
    </source>
</evidence>
<dbReference type="EMBL" id="JACHJV010000003">
    <property type="protein sequence ID" value="MBB4928817.1"/>
    <property type="molecule type" value="Genomic_DNA"/>
</dbReference>
<keyword evidence="1" id="KW-0472">Membrane</keyword>
<protein>
    <submittedName>
        <fullName evidence="2">Uncharacterized protein</fullName>
    </submittedName>
</protein>
<comment type="caution">
    <text evidence="2">The sequence shown here is derived from an EMBL/GenBank/DDBJ whole genome shotgun (WGS) entry which is preliminary data.</text>
</comment>
<dbReference type="RefSeq" id="WP_184946443.1">
    <property type="nucleotide sequence ID" value="NZ_JACHJV010000003.1"/>
</dbReference>
<name>A0A7W7RB90_KITKI</name>
<sequence length="134" mass="14277">MSSPTSRRAASVVLISALFSLAGLGIGLLAHLTYQAHRPDYERDVHCAPVALPHGLTTYAWLAVGFVLAGLLALLWIAARRPWRTVRPRRGAVPAAVALWIVAVVGGVAPGWADISYMHRMNAGMYMGSDLCGG</sequence>
<feature type="transmembrane region" description="Helical" evidence="1">
    <location>
        <begin position="59"/>
        <end position="79"/>
    </location>
</feature>
<keyword evidence="3" id="KW-1185">Reference proteome</keyword>
<accession>A0A7W7RB90</accession>
<reference evidence="2 3" key="1">
    <citation type="submission" date="2020-08" db="EMBL/GenBank/DDBJ databases">
        <title>Sequencing the genomes of 1000 actinobacteria strains.</title>
        <authorList>
            <person name="Klenk H.-P."/>
        </authorList>
    </citation>
    <scope>NUCLEOTIDE SEQUENCE [LARGE SCALE GENOMIC DNA]</scope>
    <source>
        <strain evidence="2 3">DSM 41654</strain>
    </source>
</reference>
<keyword evidence="1" id="KW-0812">Transmembrane</keyword>
<keyword evidence="1" id="KW-1133">Transmembrane helix</keyword>